<sequence>MNHMPLSRLCGLALRQLLRDIRASEVRVLFFALLVAVAASTAIGYFGARLNGAMQLRASEFLGADLVLQGSAPARAEQIEAGEALGLRHAQVVEFTSVVGGDSAIQLSSIKATDHAYPLRGQVRSAAAPYAEESPGGGPAAGEAWVEPRLLAALGLKVGDSIDVGMKTLRLSRVLTYEPDRANNFYSLTPRVMMNLADLQATGVIQPGSRVSYRDLWRGDTQALAQYRQGLTKGLAANQRLLDTRDGNRQVGGALGKAERYLNMASLVAVLLAGVAVALSASRYAARRLDASALLRCLGLSRHQALGLYCLQLAMLGLAAALAGAVLGWLAQLGLFRLLQGLLPNEVPSAGIVPALAGIATGLVALAGFALPPIAALGKVPPLRVLRRDLLPVPASSWLVYGAALFALGLIMWRLSLDLLLTFALLGGGLLAALLLGGLLLLGLRSLRRLLAGAPLTWRLGLGQLLRHPMAGAGQALAFGLILLAMALVALLRVELLDTWQAQLPKDAPNHFALNILPDDRDAFAQRLHEVNAASAPLYPVTPGRLIQINGQPVRQLVSKDTAGERAVQRDLSLTWAADLPAGNSLTAGQWWQAPPPAEQIPGGSVEAELATSLKLQLGDLLTFDIGGDQRQARVSSLRSVHWDSFQPNFYMIFQPGTLQGLPTTYLTSFYLAPGHDLDVIALSRSFPAVTILQVDALLEQLRSILAQVTLAVEYVLLFVLAAGLAVLFAGLQATLDERVRQGALLRALGAARPLLVKARRIEFGLLGAVSGALAAIGCELITLVLYRYAFDLQWSPHPWLLVLPVVGALLVGGAGVLGTQRALNASPLAVLREG</sequence>
<gene>
    <name evidence="8" type="ORF">DVB73_06450</name>
</gene>
<organism evidence="8 9">
    <name type="scientific">Pseudomonas plecoglossicida</name>
    <dbReference type="NCBI Taxonomy" id="70775"/>
    <lineage>
        <taxon>Bacteria</taxon>
        <taxon>Pseudomonadati</taxon>
        <taxon>Pseudomonadota</taxon>
        <taxon>Gammaproteobacteria</taxon>
        <taxon>Pseudomonadales</taxon>
        <taxon>Pseudomonadaceae</taxon>
        <taxon>Pseudomonas</taxon>
    </lineage>
</organism>
<feature type="transmembrane region" description="Helical" evidence="6">
    <location>
        <begin position="764"/>
        <end position="787"/>
    </location>
</feature>
<evidence type="ECO:0000256" key="5">
    <source>
        <dbReference type="ARBA" id="ARBA00023136"/>
    </source>
</evidence>
<dbReference type="InterPro" id="IPR003838">
    <property type="entry name" value="ABC3_permease_C"/>
</dbReference>
<evidence type="ECO:0000313" key="9">
    <source>
        <dbReference type="Proteomes" id="UP000256503"/>
    </source>
</evidence>
<keyword evidence="2" id="KW-1003">Cell membrane</keyword>
<evidence type="ECO:0000259" key="7">
    <source>
        <dbReference type="Pfam" id="PF02687"/>
    </source>
</evidence>
<keyword evidence="5 6" id="KW-0472">Membrane</keyword>
<feature type="transmembrane region" description="Helical" evidence="6">
    <location>
        <begin position="712"/>
        <end position="732"/>
    </location>
</feature>
<keyword evidence="4 6" id="KW-1133">Transmembrane helix</keyword>
<feature type="transmembrane region" description="Helical" evidence="6">
    <location>
        <begin position="476"/>
        <end position="494"/>
    </location>
</feature>
<protein>
    <submittedName>
        <fullName evidence="8">ABC transporter permease</fullName>
    </submittedName>
</protein>
<evidence type="ECO:0000256" key="3">
    <source>
        <dbReference type="ARBA" id="ARBA00022692"/>
    </source>
</evidence>
<dbReference type="InterPro" id="IPR038766">
    <property type="entry name" value="Membrane_comp_ABC_pdt"/>
</dbReference>
<evidence type="ECO:0000313" key="8">
    <source>
        <dbReference type="EMBL" id="AXM95468.1"/>
    </source>
</evidence>
<dbReference type="Pfam" id="PF02687">
    <property type="entry name" value="FtsX"/>
    <property type="match status" value="1"/>
</dbReference>
<reference evidence="8 9" key="1">
    <citation type="submission" date="2018-07" db="EMBL/GenBank/DDBJ databases">
        <title>Complete genome sequence of a Pseudomonas plecoglossicida strain pathogenic to the marine fish, Larimichthys crocea.</title>
        <authorList>
            <person name="Tao Z."/>
        </authorList>
    </citation>
    <scope>NUCLEOTIDE SEQUENCE [LARGE SCALE GENOMIC DNA]</scope>
    <source>
        <strain evidence="8 9">XSDHY-P</strain>
    </source>
</reference>
<dbReference type="Proteomes" id="UP000256503">
    <property type="component" value="Chromosome"/>
</dbReference>
<dbReference type="AlphaFoldDB" id="A0AAD0QTV1"/>
<feature type="transmembrane region" description="Helical" evidence="6">
    <location>
        <begin position="306"/>
        <end position="331"/>
    </location>
</feature>
<dbReference type="EMBL" id="CP031146">
    <property type="protein sequence ID" value="AXM95468.1"/>
    <property type="molecule type" value="Genomic_DNA"/>
</dbReference>
<evidence type="ECO:0000256" key="4">
    <source>
        <dbReference type="ARBA" id="ARBA00022989"/>
    </source>
</evidence>
<dbReference type="GO" id="GO:0005886">
    <property type="term" value="C:plasma membrane"/>
    <property type="evidence" value="ECO:0007669"/>
    <property type="project" value="UniProtKB-SubCell"/>
</dbReference>
<evidence type="ECO:0000256" key="6">
    <source>
        <dbReference type="SAM" id="Phobius"/>
    </source>
</evidence>
<comment type="subcellular location">
    <subcellularLocation>
        <location evidence="1">Cell membrane</location>
        <topology evidence="1">Multi-pass membrane protein</topology>
    </subcellularLocation>
</comment>
<keyword evidence="3 6" id="KW-0812">Transmembrane</keyword>
<accession>A0AAD0QTV1</accession>
<feature type="transmembrane region" description="Helical" evidence="6">
    <location>
        <begin position="390"/>
        <end position="413"/>
    </location>
</feature>
<evidence type="ECO:0000256" key="1">
    <source>
        <dbReference type="ARBA" id="ARBA00004651"/>
    </source>
</evidence>
<feature type="transmembrane region" description="Helical" evidence="6">
    <location>
        <begin position="28"/>
        <end position="48"/>
    </location>
</feature>
<feature type="domain" description="ABC3 transporter permease C-terminal" evidence="7">
    <location>
        <begin position="264"/>
        <end position="379"/>
    </location>
</feature>
<name>A0AAD0QTV1_PSEDL</name>
<feature type="transmembrane region" description="Helical" evidence="6">
    <location>
        <begin position="351"/>
        <end position="378"/>
    </location>
</feature>
<feature type="transmembrane region" description="Helical" evidence="6">
    <location>
        <begin position="419"/>
        <end position="442"/>
    </location>
</feature>
<feature type="transmembrane region" description="Helical" evidence="6">
    <location>
        <begin position="799"/>
        <end position="819"/>
    </location>
</feature>
<proteinExistence type="predicted"/>
<feature type="transmembrane region" description="Helical" evidence="6">
    <location>
        <begin position="264"/>
        <end position="285"/>
    </location>
</feature>
<evidence type="ECO:0000256" key="2">
    <source>
        <dbReference type="ARBA" id="ARBA00022475"/>
    </source>
</evidence>
<dbReference type="GeneID" id="49613055"/>
<dbReference type="PANTHER" id="PTHR30287">
    <property type="entry name" value="MEMBRANE COMPONENT OF PREDICTED ABC SUPERFAMILY METABOLITE UPTAKE TRANSPORTER"/>
    <property type="match status" value="1"/>
</dbReference>
<dbReference type="PANTHER" id="PTHR30287:SF1">
    <property type="entry name" value="INNER MEMBRANE PROTEIN"/>
    <property type="match status" value="1"/>
</dbReference>
<dbReference type="RefSeq" id="WP_016394409.1">
    <property type="nucleotide sequence ID" value="NZ_CP031146.1"/>
</dbReference>